<evidence type="ECO:0000313" key="9">
    <source>
        <dbReference type="EMBL" id="KAK2981008.1"/>
    </source>
</evidence>
<comment type="caution">
    <text evidence="9">The sequence shown here is derived from an EMBL/GenBank/DDBJ whole genome shotgun (WGS) entry which is preliminary data.</text>
</comment>
<dbReference type="EMBL" id="JAVXUO010001572">
    <property type="protein sequence ID" value="KAK2981008.1"/>
    <property type="molecule type" value="Genomic_DNA"/>
</dbReference>
<evidence type="ECO:0000256" key="1">
    <source>
        <dbReference type="ARBA" id="ARBA00004167"/>
    </source>
</evidence>
<dbReference type="SUPFAM" id="SSF52047">
    <property type="entry name" value="RNI-like"/>
    <property type="match status" value="1"/>
</dbReference>
<reference evidence="9" key="1">
    <citation type="submission" date="2022-12" db="EMBL/GenBank/DDBJ databases">
        <title>Draft genome assemblies for two species of Escallonia (Escalloniales).</title>
        <authorList>
            <person name="Chanderbali A."/>
            <person name="Dervinis C."/>
            <person name="Anghel I."/>
            <person name="Soltis D."/>
            <person name="Soltis P."/>
            <person name="Zapata F."/>
        </authorList>
    </citation>
    <scope>NUCLEOTIDE SEQUENCE</scope>
    <source>
        <strain evidence="9">UCBG92.1500</strain>
        <tissue evidence="9">Leaf</tissue>
    </source>
</reference>
<gene>
    <name evidence="9" type="ORF">RJ640_023334</name>
</gene>
<evidence type="ECO:0000256" key="4">
    <source>
        <dbReference type="ARBA" id="ARBA00022729"/>
    </source>
</evidence>
<keyword evidence="5" id="KW-0677">Repeat</keyword>
<keyword evidence="10" id="KW-1185">Reference proteome</keyword>
<dbReference type="Proteomes" id="UP001187471">
    <property type="component" value="Unassembled WGS sequence"/>
</dbReference>
<evidence type="ECO:0000256" key="2">
    <source>
        <dbReference type="ARBA" id="ARBA00022614"/>
    </source>
</evidence>
<keyword evidence="2" id="KW-0433">Leucine-rich repeat</keyword>
<dbReference type="AlphaFoldDB" id="A0AA88R7V5"/>
<evidence type="ECO:0000256" key="6">
    <source>
        <dbReference type="ARBA" id="ARBA00022989"/>
    </source>
</evidence>
<protein>
    <recommendedName>
        <fullName evidence="8">Leucine-rich repeat-containing N-terminal plant-type domain-containing protein</fullName>
    </recommendedName>
</protein>
<evidence type="ECO:0000256" key="7">
    <source>
        <dbReference type="ARBA" id="ARBA00023136"/>
    </source>
</evidence>
<evidence type="ECO:0000256" key="5">
    <source>
        <dbReference type="ARBA" id="ARBA00022737"/>
    </source>
</evidence>
<dbReference type="InterPro" id="IPR013210">
    <property type="entry name" value="LRR_N_plant-typ"/>
</dbReference>
<keyword evidence="3" id="KW-0812">Transmembrane</keyword>
<dbReference type="Pfam" id="PF00560">
    <property type="entry name" value="LRR_1"/>
    <property type="match status" value="6"/>
</dbReference>
<keyword evidence="7" id="KW-0472">Membrane</keyword>
<keyword evidence="6" id="KW-1133">Transmembrane helix</keyword>
<proteinExistence type="predicted"/>
<dbReference type="InterPro" id="IPR053211">
    <property type="entry name" value="DNA_repair-toleration"/>
</dbReference>
<dbReference type="PANTHER" id="PTHR48060:SF21">
    <property type="entry name" value="L DOMAIN-LIKE PROTEIN"/>
    <property type="match status" value="1"/>
</dbReference>
<dbReference type="Pfam" id="PF08263">
    <property type="entry name" value="LRRNT_2"/>
    <property type="match status" value="1"/>
</dbReference>
<organism evidence="9 10">
    <name type="scientific">Escallonia rubra</name>
    <dbReference type="NCBI Taxonomy" id="112253"/>
    <lineage>
        <taxon>Eukaryota</taxon>
        <taxon>Viridiplantae</taxon>
        <taxon>Streptophyta</taxon>
        <taxon>Embryophyta</taxon>
        <taxon>Tracheophyta</taxon>
        <taxon>Spermatophyta</taxon>
        <taxon>Magnoliopsida</taxon>
        <taxon>eudicotyledons</taxon>
        <taxon>Gunneridae</taxon>
        <taxon>Pentapetalae</taxon>
        <taxon>asterids</taxon>
        <taxon>campanulids</taxon>
        <taxon>Escalloniales</taxon>
        <taxon>Escalloniaceae</taxon>
        <taxon>Escallonia</taxon>
    </lineage>
</organism>
<evidence type="ECO:0000259" key="8">
    <source>
        <dbReference type="Pfam" id="PF08263"/>
    </source>
</evidence>
<evidence type="ECO:0000256" key="3">
    <source>
        <dbReference type="ARBA" id="ARBA00022692"/>
    </source>
</evidence>
<accession>A0AA88R7V5</accession>
<dbReference type="InterPro" id="IPR032675">
    <property type="entry name" value="LRR_dom_sf"/>
</dbReference>
<dbReference type="GO" id="GO:0016020">
    <property type="term" value="C:membrane"/>
    <property type="evidence" value="ECO:0007669"/>
    <property type="project" value="UniProtKB-SubCell"/>
</dbReference>
<keyword evidence="4" id="KW-0732">Signal</keyword>
<evidence type="ECO:0000313" key="10">
    <source>
        <dbReference type="Proteomes" id="UP001187471"/>
    </source>
</evidence>
<dbReference type="Gene3D" id="3.80.10.10">
    <property type="entry name" value="Ribonuclease Inhibitor"/>
    <property type="match status" value="3"/>
</dbReference>
<feature type="domain" description="Leucine-rich repeat-containing N-terminal plant-type" evidence="8">
    <location>
        <begin position="23"/>
        <end position="56"/>
    </location>
</feature>
<dbReference type="InterPro" id="IPR001611">
    <property type="entry name" value="Leu-rich_rpt"/>
</dbReference>
<dbReference type="PANTHER" id="PTHR48060">
    <property type="entry name" value="DNA DAMAGE-REPAIR/TOLERATION PROTEIN DRT100"/>
    <property type="match status" value="1"/>
</dbReference>
<comment type="subcellular location">
    <subcellularLocation>
        <location evidence="1">Membrane</location>
        <topology evidence="1">Single-pass membrane protein</topology>
    </subcellularLocation>
</comment>
<dbReference type="FunFam" id="3.80.10.10:FF:000095">
    <property type="entry name" value="LRR receptor-like serine/threonine-protein kinase GSO1"/>
    <property type="match status" value="1"/>
</dbReference>
<name>A0AA88R7V5_9ASTE</name>
<sequence length="507" mass="55289">MEPLHLEHQVVVPLVEMKLTTLSLLAFKSMISDDPQGVLDSWNTSFHFCQWEGVTCGHQHRRVTVLDLRLKALTGSISPYIGNLSFLQRISLSHNFLQVGKIPLELTYLSKLEMLIIHYNNLTQGIPPSIGNLTSLLGLCDPFFHLQSFLTYNVGSKWKSVSRNSSIRHRLHSSIPSLQVLDVWGNRLSGPIPLSIANASQLSRLVIDSNNFTGQVSVNFRNLEQLSYVELGDNSLGTGKYGDLSFLSSLANCSSLPILEQSINNFGGPLPNFVANLSSQLTSYKIAENQVSGSIPLGIANLAGLTILAMDGNHLTGRIPLKIGNLHRLQRVALNYNLQPTRRRYSTLSRKPFSFLNELHLENNTLEGTIPPSLGNCKLLVLLNLSHNNLNGTIPSQLFGASALSNSLNLAPSLLSGSLPSEISHLITLGELDVSNNELSGVIPSSLGSCTGLEWLNMGGNFYQGSILSSLSSLKGVQNLDLSRNDLSGDIPDFFGKAFVEASKPKL</sequence>